<dbReference type="Proteomes" id="UP000887580">
    <property type="component" value="Unplaced"/>
</dbReference>
<evidence type="ECO:0000313" key="2">
    <source>
        <dbReference type="WBParaSite" id="PS1159_v2.g4671.t1"/>
    </source>
</evidence>
<evidence type="ECO:0000313" key="1">
    <source>
        <dbReference type="Proteomes" id="UP000887580"/>
    </source>
</evidence>
<accession>A0AC35GFC8</accession>
<dbReference type="WBParaSite" id="PS1159_v2.g4671.t1">
    <property type="protein sequence ID" value="PS1159_v2.g4671.t1"/>
    <property type="gene ID" value="PS1159_v2.g4671"/>
</dbReference>
<proteinExistence type="predicted"/>
<organism evidence="1 2">
    <name type="scientific">Panagrolaimus sp. PS1159</name>
    <dbReference type="NCBI Taxonomy" id="55785"/>
    <lineage>
        <taxon>Eukaryota</taxon>
        <taxon>Metazoa</taxon>
        <taxon>Ecdysozoa</taxon>
        <taxon>Nematoda</taxon>
        <taxon>Chromadorea</taxon>
        <taxon>Rhabditida</taxon>
        <taxon>Tylenchina</taxon>
        <taxon>Panagrolaimomorpha</taxon>
        <taxon>Panagrolaimoidea</taxon>
        <taxon>Panagrolaimidae</taxon>
        <taxon>Panagrolaimus</taxon>
    </lineage>
</organism>
<protein>
    <submittedName>
        <fullName evidence="2">RNA-dependent RNA polymerase</fullName>
    </submittedName>
</protein>
<sequence length="546" mass="63418">VEEIEKVDLHGLQENAPDVRVQYLKSNNLEQLSTTHLAHLTLHDPLHEDCEKLARKADKAVNFFKSGLEAEGLEDYERPGYWPKFMGKSHEPGYTNSHILCELHEKSTSALHLITIAQREAQQNREKSGLIDKENVIITESDKKMFNEYKKDINAIKVRYQIKSEGELFSNAIINVPGVLKNYKDPLGDDGCPSALVQRKVFDVFEKFRTKILNRFGPHTWRAEMEMNNENVFTYKIPTITPEMIQLASTFYAMAEDDRQCYSFPWIIWEGLDAWLCQNNSINHKENADCQKETYALVLQDSDSASSFMAFNDENRFPWFKSLAAMFGSFMLSNDLLPELVYAAVKFYMGTLLENDVDRSVTIPKGAKEAFFYFLITVISPNFDHDGPGNKKEFNKLYKAAQSTLISYAFFPENKHFYGIKLHEQTITYPPFVISVPIFWSKRFEQKYKVLKKFYGIEQIVVEKRKILTHYIHYTVLCRGTLESCQKLESKLTPFIEMNETKSMKETKSWKGKVMENLLSRIFGFKHNNIQRKNCHQKCGSRAYLK</sequence>
<reference evidence="2" key="1">
    <citation type="submission" date="2022-11" db="UniProtKB">
        <authorList>
            <consortium name="WormBaseParasite"/>
        </authorList>
    </citation>
    <scope>IDENTIFICATION</scope>
</reference>
<name>A0AC35GFC8_9BILA</name>